<keyword evidence="1" id="KW-0945">Host-virus interaction</keyword>
<proteinExistence type="predicted"/>
<keyword evidence="4" id="KW-1185">Reference proteome</keyword>
<feature type="region of interest" description="Disordered" evidence="2">
    <location>
        <begin position="589"/>
        <end position="624"/>
    </location>
</feature>
<feature type="compositionally biased region" description="Low complexity" evidence="2">
    <location>
        <begin position="1060"/>
        <end position="1069"/>
    </location>
</feature>
<dbReference type="PANTHER" id="PTHR13037">
    <property type="entry name" value="FORMIN"/>
    <property type="match status" value="1"/>
</dbReference>
<name>A0A8H5FVM6_9AGAR</name>
<organism evidence="3 4">
    <name type="scientific">Tetrapyrgos nigripes</name>
    <dbReference type="NCBI Taxonomy" id="182062"/>
    <lineage>
        <taxon>Eukaryota</taxon>
        <taxon>Fungi</taxon>
        <taxon>Dikarya</taxon>
        <taxon>Basidiomycota</taxon>
        <taxon>Agaricomycotina</taxon>
        <taxon>Agaricomycetes</taxon>
        <taxon>Agaricomycetidae</taxon>
        <taxon>Agaricales</taxon>
        <taxon>Marasmiineae</taxon>
        <taxon>Marasmiaceae</taxon>
        <taxon>Tetrapyrgos</taxon>
    </lineage>
</organism>
<evidence type="ECO:0000313" key="4">
    <source>
        <dbReference type="Proteomes" id="UP000559256"/>
    </source>
</evidence>
<dbReference type="PANTHER" id="PTHR13037:SF24">
    <property type="entry name" value="POLYCOMB PROTEIN PCL-RELATED"/>
    <property type="match status" value="1"/>
</dbReference>
<feature type="region of interest" description="Disordered" evidence="2">
    <location>
        <begin position="386"/>
        <end position="446"/>
    </location>
</feature>
<comment type="caution">
    <text evidence="3">The sequence shown here is derived from an EMBL/GenBank/DDBJ whole genome shotgun (WGS) entry which is preliminary data.</text>
</comment>
<feature type="region of interest" description="Disordered" evidence="2">
    <location>
        <begin position="1240"/>
        <end position="1260"/>
    </location>
</feature>
<feature type="compositionally biased region" description="Basic and acidic residues" evidence="2">
    <location>
        <begin position="391"/>
        <end position="403"/>
    </location>
</feature>
<dbReference type="OrthoDB" id="2988661at2759"/>
<feature type="region of interest" description="Disordered" evidence="2">
    <location>
        <begin position="343"/>
        <end position="373"/>
    </location>
</feature>
<feature type="region of interest" description="Disordered" evidence="2">
    <location>
        <begin position="917"/>
        <end position="944"/>
    </location>
</feature>
<gene>
    <name evidence="3" type="ORF">D9758_012489</name>
</gene>
<feature type="region of interest" description="Disordered" evidence="2">
    <location>
        <begin position="173"/>
        <end position="198"/>
    </location>
</feature>
<protein>
    <submittedName>
        <fullName evidence="3">Uncharacterized protein</fullName>
    </submittedName>
</protein>
<feature type="compositionally biased region" description="Polar residues" evidence="2">
    <location>
        <begin position="1034"/>
        <end position="1053"/>
    </location>
</feature>
<sequence length="1339" mass="145301">MLDSTLQLLYTIVAPRPSFKVTPSLPDPIYHTGTHFKRNPSDSSIVTSPISTCLQQSLASSLLARKDSERNHKNRYLLFFNHLDFVVAQILLSPRYQNLSQSGFPQHGASVLLTVLGGLLNLGLEADPSLFLGPRGIRHAAIRSLSVGHRNKSDIPGVNVDLMTAVAVSLLDSPSPRPSRMQDKPYTPRFKPPPRISRLNVTPYPRAYPISPPESSPSSFASRDSSIHTISQSRRHNENDSPFGCRNAFGRPLSWRKPVPILSPIQDAVTPPLNTTFSFESIHDKVLERSDQSPFMSLTDSLIQTPDISIPMSNSDISVQIPGFPCTLPDLSLEDSFFMSSPTGVEATPVTPVKERGRPRTRTSSHSFNTATTSGIFADAPLAQLCSSTERPPRPPRSAERLSRGLRNASGDHPSSSAVSGIDRLGNASEQSPPARPPRSAKRGNGRSQLFLDTATGHSDIKDGQNSDVRLSENVLVAYASSRQEAEGDDEAGVDSHSFVYAGTGTAHSFGGIGDTFASMSHFGADETSVDPNSDVDAAHTQDIPSDCITLHDAVPVTRAVVLGDSAGMTAVDFSPVLPFDGDQQSFETAPALASDSADEPPLPRQSPEPEPKTMIPDTNADLTGVNATVTNTGDDDHGIDTKAVSVSCTPSATVTNLKPDSMTQDSCRSLRRSKGRIPAFAVSAHDGDECSANSVDDDDARNLSPPLFEDSAPTTNPDTLQGLVTVPHYQDLPEDAAVVFSPRLPDFSPLPSPWSPPLAPSFELPLSPPLTNPWSPPSSPPISPPMSAPLQSILQTSRKIKHPSRPQFLLPYVTPFSSAVFTPSSSSNLNDSPESCSSFDGQDSMYAINKLAEARAKQTAADVVPEERLDVEDLEVNSHGRDVMEQAREVLAMALPLFSSFMPTARSEVVIVEGAERQHDEDDQDSAQQPTREFSAPPKAAGAQVPLQAPMLTLTFPTPDLGDVGTFFGVQPVRLTLSESESSNGSEGTSRGPLIVKSHHQRMPAESDISEEGVLVDMDPPRTPVRAINLANAGNTPYHNPFNDPTTPSASRDSLAPCTPSSGRLPLRPLTPPTPLPSLPRCTTCGFGFGLELGSEVIEEPQTDRPEKPCKKCMSQWEKSRRWYGKRGWDVGGFGKSSELGDEEMGNEGRKHTLRRISRRLSQLVDAHVQNRFSVASEDTTQSSDKRNSALFSFKTARRASRFGERGSRVSSPATTHTNRTQKLQVRFSATTIVYPQSRDEECSPPQHHANHTSSTPRQIEEENISIVEPSANYAVVPSEQDEDIGIASKEVKNRKTKTWKRAFLSLSFFKPRPPSVIGRSEKTPLGTLRKLRRRSVI</sequence>
<evidence type="ECO:0000256" key="2">
    <source>
        <dbReference type="SAM" id="MobiDB-lite"/>
    </source>
</evidence>
<dbReference type="EMBL" id="JAACJM010000074">
    <property type="protein sequence ID" value="KAF5350397.1"/>
    <property type="molecule type" value="Genomic_DNA"/>
</dbReference>
<dbReference type="Proteomes" id="UP000559256">
    <property type="component" value="Unassembled WGS sequence"/>
</dbReference>
<accession>A0A8H5FVM6</accession>
<feature type="region of interest" description="Disordered" evidence="2">
    <location>
        <begin position="1034"/>
        <end position="1076"/>
    </location>
</feature>
<evidence type="ECO:0000256" key="1">
    <source>
        <dbReference type="ARBA" id="ARBA00022581"/>
    </source>
</evidence>
<reference evidence="3 4" key="1">
    <citation type="journal article" date="2020" name="ISME J.">
        <title>Uncovering the hidden diversity of litter-decomposition mechanisms in mushroom-forming fungi.</title>
        <authorList>
            <person name="Floudas D."/>
            <person name="Bentzer J."/>
            <person name="Ahren D."/>
            <person name="Johansson T."/>
            <person name="Persson P."/>
            <person name="Tunlid A."/>
        </authorList>
    </citation>
    <scope>NUCLEOTIDE SEQUENCE [LARGE SCALE GENOMIC DNA]</scope>
    <source>
        <strain evidence="3 4">CBS 291.85</strain>
    </source>
</reference>
<feature type="compositionally biased region" description="Polar residues" evidence="2">
    <location>
        <begin position="364"/>
        <end position="373"/>
    </location>
</feature>
<feature type="region of interest" description="Disordered" evidence="2">
    <location>
        <begin position="211"/>
        <end position="243"/>
    </location>
</feature>
<evidence type="ECO:0000313" key="3">
    <source>
        <dbReference type="EMBL" id="KAF5350397.1"/>
    </source>
</evidence>